<dbReference type="RefSeq" id="WP_166195397.1">
    <property type="nucleotide sequence ID" value="NZ_JAAOIV010000004.1"/>
</dbReference>
<keyword evidence="5 6" id="KW-0560">Oxidoreductase</keyword>
<dbReference type="InterPro" id="IPR037069">
    <property type="entry name" value="AcylCoA_DH/ox_N_sf"/>
</dbReference>
<evidence type="ECO:0000256" key="6">
    <source>
        <dbReference type="RuleBase" id="RU362125"/>
    </source>
</evidence>
<dbReference type="GO" id="GO:0003995">
    <property type="term" value="F:acyl-CoA dehydrogenase activity"/>
    <property type="evidence" value="ECO:0007669"/>
    <property type="project" value="InterPro"/>
</dbReference>
<comment type="similarity">
    <text evidence="2 6">Belongs to the acyl-CoA dehydrogenase family.</text>
</comment>
<evidence type="ECO:0000313" key="11">
    <source>
        <dbReference type="Proteomes" id="UP000744769"/>
    </source>
</evidence>
<dbReference type="Proteomes" id="UP000744769">
    <property type="component" value="Unassembled WGS sequence"/>
</dbReference>
<dbReference type="InterPro" id="IPR009075">
    <property type="entry name" value="AcylCo_DH/oxidase_C"/>
</dbReference>
<dbReference type="FunFam" id="2.40.110.10:FF:000002">
    <property type="entry name" value="Acyl-CoA dehydrogenase fadE12"/>
    <property type="match status" value="1"/>
</dbReference>
<dbReference type="SUPFAM" id="SSF56645">
    <property type="entry name" value="Acyl-CoA dehydrogenase NM domain-like"/>
    <property type="match status" value="1"/>
</dbReference>
<dbReference type="GO" id="GO:0050660">
    <property type="term" value="F:flavin adenine dinucleotide binding"/>
    <property type="evidence" value="ECO:0007669"/>
    <property type="project" value="InterPro"/>
</dbReference>
<evidence type="ECO:0000259" key="7">
    <source>
        <dbReference type="Pfam" id="PF00441"/>
    </source>
</evidence>
<dbReference type="Pfam" id="PF02771">
    <property type="entry name" value="Acyl-CoA_dh_N"/>
    <property type="match status" value="1"/>
</dbReference>
<dbReference type="FunFam" id="1.20.140.10:FF:000001">
    <property type="entry name" value="Acyl-CoA dehydrogenase"/>
    <property type="match status" value="1"/>
</dbReference>
<evidence type="ECO:0000256" key="2">
    <source>
        <dbReference type="ARBA" id="ARBA00009347"/>
    </source>
</evidence>
<dbReference type="Gene3D" id="1.10.540.10">
    <property type="entry name" value="Acyl-CoA dehydrogenase/oxidase, N-terminal domain"/>
    <property type="match status" value="1"/>
</dbReference>
<dbReference type="InterPro" id="IPR046373">
    <property type="entry name" value="Acyl-CoA_Oxase/DH_mid-dom_sf"/>
</dbReference>
<protein>
    <submittedName>
        <fullName evidence="10">Acyl-CoA dehydrogenase</fullName>
    </submittedName>
</protein>
<evidence type="ECO:0000256" key="4">
    <source>
        <dbReference type="ARBA" id="ARBA00022827"/>
    </source>
</evidence>
<dbReference type="FunFam" id="1.10.540.10:FF:000009">
    <property type="entry name" value="Probable acyl-CoA dehydrogenase"/>
    <property type="match status" value="1"/>
</dbReference>
<dbReference type="PANTHER" id="PTHR43884:SF12">
    <property type="entry name" value="ISOVALERYL-COA DEHYDROGENASE, MITOCHONDRIAL-RELATED"/>
    <property type="match status" value="1"/>
</dbReference>
<dbReference type="Gene3D" id="1.20.140.10">
    <property type="entry name" value="Butyryl-CoA Dehydrogenase, subunit A, domain 3"/>
    <property type="match status" value="1"/>
</dbReference>
<sequence>MSRTLFEEDHEAFRKTARAFFERECVPHREQWDADGIVSRDAWRAAGQAGLIGMAVPEEFGGGGMPDFRFNMVITEESVATETTGLAISLTNDVILPYFLELATDEQKKRWLPDICSGEKVVAIAMTEPGAGSDLQGITTTAVDKGDHYLVNGRKTFISSGILADIVIVVCRTDKDAGHRGISLIVLERGMDGFERGRNLDKIGLHAQDTAELIFDDVQVPKDNLLGAEGDGFIALMQNLPQERLSIATIAAAAIDRVVDMAIDYAKQRQAFGRSIGSFQNTRFTIAEMVTEARVARVYVDDCVRRHLSGELDAAEASGLKYWSTELQKKIVDQAVQIHGGYGFMAEYPVARAYLNTRVQTIYGGTTEIMKEIVGRSLGL</sequence>
<evidence type="ECO:0000256" key="3">
    <source>
        <dbReference type="ARBA" id="ARBA00022630"/>
    </source>
</evidence>
<dbReference type="SUPFAM" id="SSF47203">
    <property type="entry name" value="Acyl-CoA dehydrogenase C-terminal domain-like"/>
    <property type="match status" value="1"/>
</dbReference>
<evidence type="ECO:0000259" key="8">
    <source>
        <dbReference type="Pfam" id="PF02770"/>
    </source>
</evidence>
<dbReference type="Pfam" id="PF02770">
    <property type="entry name" value="Acyl-CoA_dh_M"/>
    <property type="match status" value="1"/>
</dbReference>
<reference evidence="10" key="1">
    <citation type="submission" date="2020-03" db="EMBL/GenBank/DDBJ databases">
        <title>Draft sequencing of Calidifontibacter sp. DB0510.</title>
        <authorList>
            <person name="Kim D.-U."/>
        </authorList>
    </citation>
    <scope>NUCLEOTIDE SEQUENCE</scope>
    <source>
        <strain evidence="10">DB0510</strain>
    </source>
</reference>
<dbReference type="InterPro" id="IPR036250">
    <property type="entry name" value="AcylCo_DH-like_C"/>
</dbReference>
<proteinExistence type="inferred from homology"/>
<keyword evidence="3 6" id="KW-0285">Flavoprotein</keyword>
<keyword evidence="4 6" id="KW-0274">FAD</keyword>
<dbReference type="EMBL" id="JAAOIV010000004">
    <property type="protein sequence ID" value="NHN55591.1"/>
    <property type="molecule type" value="Genomic_DNA"/>
</dbReference>
<feature type="domain" description="Acyl-CoA oxidase/dehydrogenase middle" evidence="8">
    <location>
        <begin position="123"/>
        <end position="218"/>
    </location>
</feature>
<name>A0A967EEE6_9MICO</name>
<dbReference type="InterPro" id="IPR006091">
    <property type="entry name" value="Acyl-CoA_Oxase/DH_mid-dom"/>
</dbReference>
<dbReference type="AlphaFoldDB" id="A0A967EEE6"/>
<dbReference type="PANTHER" id="PTHR43884">
    <property type="entry name" value="ACYL-COA DEHYDROGENASE"/>
    <property type="match status" value="1"/>
</dbReference>
<comment type="cofactor">
    <cofactor evidence="1 6">
        <name>FAD</name>
        <dbReference type="ChEBI" id="CHEBI:57692"/>
    </cofactor>
</comment>
<dbReference type="InterPro" id="IPR013786">
    <property type="entry name" value="AcylCoA_DH/ox_N"/>
</dbReference>
<dbReference type="PROSITE" id="PS00072">
    <property type="entry name" value="ACYL_COA_DH_1"/>
    <property type="match status" value="1"/>
</dbReference>
<accession>A0A967EEE6</accession>
<evidence type="ECO:0000256" key="5">
    <source>
        <dbReference type="ARBA" id="ARBA00023002"/>
    </source>
</evidence>
<feature type="domain" description="Acyl-CoA dehydrogenase/oxidase N-terminal" evidence="9">
    <location>
        <begin position="8"/>
        <end position="119"/>
    </location>
</feature>
<keyword evidence="11" id="KW-1185">Reference proteome</keyword>
<evidence type="ECO:0000259" key="9">
    <source>
        <dbReference type="Pfam" id="PF02771"/>
    </source>
</evidence>
<evidence type="ECO:0000313" key="10">
    <source>
        <dbReference type="EMBL" id="NHN55591.1"/>
    </source>
</evidence>
<organism evidence="10 11">
    <name type="scientific">Metallococcus carri</name>
    <dbReference type="NCBI Taxonomy" id="1656884"/>
    <lineage>
        <taxon>Bacteria</taxon>
        <taxon>Bacillati</taxon>
        <taxon>Actinomycetota</taxon>
        <taxon>Actinomycetes</taxon>
        <taxon>Micrococcales</taxon>
        <taxon>Dermacoccaceae</taxon>
        <taxon>Metallococcus</taxon>
    </lineage>
</organism>
<comment type="caution">
    <text evidence="10">The sequence shown here is derived from an EMBL/GenBank/DDBJ whole genome shotgun (WGS) entry which is preliminary data.</text>
</comment>
<evidence type="ECO:0000256" key="1">
    <source>
        <dbReference type="ARBA" id="ARBA00001974"/>
    </source>
</evidence>
<feature type="domain" description="Acyl-CoA dehydrogenase/oxidase C-terminal" evidence="7">
    <location>
        <begin position="230"/>
        <end position="378"/>
    </location>
</feature>
<gene>
    <name evidence="10" type="ORF">G9U51_07330</name>
</gene>
<dbReference type="Pfam" id="PF00441">
    <property type="entry name" value="Acyl-CoA_dh_1"/>
    <property type="match status" value="1"/>
</dbReference>
<dbReference type="PROSITE" id="PS00073">
    <property type="entry name" value="ACYL_COA_DH_2"/>
    <property type="match status" value="1"/>
</dbReference>
<dbReference type="InterPro" id="IPR009100">
    <property type="entry name" value="AcylCoA_DH/oxidase_NM_dom_sf"/>
</dbReference>
<dbReference type="InterPro" id="IPR006089">
    <property type="entry name" value="Acyl-CoA_DH_CS"/>
</dbReference>
<dbReference type="Gene3D" id="2.40.110.10">
    <property type="entry name" value="Butyryl-CoA Dehydrogenase, subunit A, domain 2"/>
    <property type="match status" value="1"/>
</dbReference>